<dbReference type="Proteomes" id="UP000184071">
    <property type="component" value="Unassembled WGS sequence"/>
</dbReference>
<reference evidence="2" key="1">
    <citation type="submission" date="2016-11" db="EMBL/GenBank/DDBJ databases">
        <authorList>
            <person name="Varghese N."/>
            <person name="Submissions S."/>
        </authorList>
    </citation>
    <scope>NUCLEOTIDE SEQUENCE [LARGE SCALE GENOMIC DNA]</scope>
    <source>
        <strain evidence="2">DSM 17963</strain>
    </source>
</reference>
<gene>
    <name evidence="1" type="ORF">SAMN05443663_10638</name>
</gene>
<proteinExistence type="predicted"/>
<accession>A0A1M5QXC9</accession>
<name>A0A1M5QXC9_9FLAO</name>
<evidence type="ECO:0000313" key="2">
    <source>
        <dbReference type="Proteomes" id="UP000184071"/>
    </source>
</evidence>
<dbReference type="AlphaFoldDB" id="A0A1M5QXC9"/>
<keyword evidence="2" id="KW-1185">Reference proteome</keyword>
<sequence>MKIVLENKGIKTDTYYIPPFTLYEGEIIVLYLYNGTHFYDTEMYLKDIFCGKRKHENVIIHKKMTFVDHFKKSNLKDVFFTPRISRYLKKDSDFANPFLAKVFENKYFTKKTPMNKVPGTPRKLLALYAVLYKTKDIIFDVAGLDCQGTELTFKLVDEEAKNGGSAILLTAFDNLREHASKFISIEWNDGSLPLQEKIKIDFK</sequence>
<dbReference type="RefSeq" id="WP_073416769.1">
    <property type="nucleotide sequence ID" value="NZ_FQWC01000006.1"/>
</dbReference>
<dbReference type="OrthoDB" id="790721at2"/>
<organism evidence="1 2">
    <name type="scientific">Flavobacterium defluvii</name>
    <dbReference type="NCBI Taxonomy" id="370979"/>
    <lineage>
        <taxon>Bacteria</taxon>
        <taxon>Pseudomonadati</taxon>
        <taxon>Bacteroidota</taxon>
        <taxon>Flavobacteriia</taxon>
        <taxon>Flavobacteriales</taxon>
        <taxon>Flavobacteriaceae</taxon>
        <taxon>Flavobacterium</taxon>
    </lineage>
</organism>
<evidence type="ECO:0000313" key="1">
    <source>
        <dbReference type="EMBL" id="SHH18410.1"/>
    </source>
</evidence>
<protein>
    <submittedName>
        <fullName evidence="1">Uncharacterized protein</fullName>
    </submittedName>
</protein>
<dbReference type="EMBL" id="FQWC01000006">
    <property type="protein sequence ID" value="SHH18410.1"/>
    <property type="molecule type" value="Genomic_DNA"/>
</dbReference>